<dbReference type="Proteomes" id="UP000053477">
    <property type="component" value="Unassembled WGS sequence"/>
</dbReference>
<evidence type="ECO:0000313" key="3">
    <source>
        <dbReference type="Proteomes" id="UP000053477"/>
    </source>
</evidence>
<reference evidence="2 3" key="1">
    <citation type="submission" date="2015-04" db="EMBL/GenBank/DDBJ databases">
        <title>Complete genome sequence of Schizopora paradoxa KUC8140, a cosmopolitan wood degrader in East Asia.</title>
        <authorList>
            <consortium name="DOE Joint Genome Institute"/>
            <person name="Min B."/>
            <person name="Park H."/>
            <person name="Jang Y."/>
            <person name="Kim J.-J."/>
            <person name="Kim K.H."/>
            <person name="Pangilinan J."/>
            <person name="Lipzen A."/>
            <person name="Riley R."/>
            <person name="Grigoriev I.V."/>
            <person name="Spatafora J.W."/>
            <person name="Choi I.-G."/>
        </authorList>
    </citation>
    <scope>NUCLEOTIDE SEQUENCE [LARGE SCALE GENOMIC DNA]</scope>
    <source>
        <strain evidence="2 3">KUC8140</strain>
    </source>
</reference>
<evidence type="ECO:0000313" key="2">
    <source>
        <dbReference type="EMBL" id="KLO14305.1"/>
    </source>
</evidence>
<accession>A0A0H2RQQ0</accession>
<evidence type="ECO:0000256" key="1">
    <source>
        <dbReference type="SAM" id="MobiDB-lite"/>
    </source>
</evidence>
<protein>
    <submittedName>
        <fullName evidence="2">Uncharacterized protein</fullName>
    </submittedName>
</protein>
<gene>
    <name evidence="2" type="ORF">SCHPADRAFT_317931</name>
</gene>
<proteinExistence type="predicted"/>
<feature type="compositionally biased region" description="Basic and acidic residues" evidence="1">
    <location>
        <begin position="78"/>
        <end position="88"/>
    </location>
</feature>
<sequence length="206" mass="22671">MLYHCLAVAQVHCRLFSFEKPLDGILGTIARPGFAIGAVDEYIERPRTTLSPSSSVLIPRRRRRRQAPRSTSASAAQMDDKARSEVKTQADANEVTYVDITPNPPLVSSEKDDASSISSSLSSMTWSTNYTVSNLPGPGRNLGNLYSWAGTSLERRLGKLAERAAVKKYDEAVAMLQSERRIAAMFWSLDPKKYAKACGIILTCAR</sequence>
<keyword evidence="3" id="KW-1185">Reference proteome</keyword>
<feature type="region of interest" description="Disordered" evidence="1">
    <location>
        <begin position="51"/>
        <end position="88"/>
    </location>
</feature>
<name>A0A0H2RQQ0_9AGAM</name>
<dbReference type="InParanoid" id="A0A0H2RQQ0"/>
<dbReference type="EMBL" id="KQ085945">
    <property type="protein sequence ID" value="KLO14305.1"/>
    <property type="molecule type" value="Genomic_DNA"/>
</dbReference>
<organism evidence="2 3">
    <name type="scientific">Schizopora paradoxa</name>
    <dbReference type="NCBI Taxonomy" id="27342"/>
    <lineage>
        <taxon>Eukaryota</taxon>
        <taxon>Fungi</taxon>
        <taxon>Dikarya</taxon>
        <taxon>Basidiomycota</taxon>
        <taxon>Agaricomycotina</taxon>
        <taxon>Agaricomycetes</taxon>
        <taxon>Hymenochaetales</taxon>
        <taxon>Schizoporaceae</taxon>
        <taxon>Schizopora</taxon>
    </lineage>
</organism>
<dbReference type="AlphaFoldDB" id="A0A0H2RQQ0"/>